<feature type="transmembrane region" description="Helical" evidence="1">
    <location>
        <begin position="15"/>
        <end position="33"/>
    </location>
</feature>
<organism evidence="2 3">
    <name type="scientific">Polyporus arcularius HHB13444</name>
    <dbReference type="NCBI Taxonomy" id="1314778"/>
    <lineage>
        <taxon>Eukaryota</taxon>
        <taxon>Fungi</taxon>
        <taxon>Dikarya</taxon>
        <taxon>Basidiomycota</taxon>
        <taxon>Agaricomycotina</taxon>
        <taxon>Agaricomycetes</taxon>
        <taxon>Polyporales</taxon>
        <taxon>Polyporaceae</taxon>
        <taxon>Polyporus</taxon>
    </lineage>
</organism>
<protein>
    <submittedName>
        <fullName evidence="2">Uncharacterized protein</fullName>
    </submittedName>
</protein>
<dbReference type="Proteomes" id="UP000308197">
    <property type="component" value="Unassembled WGS sequence"/>
</dbReference>
<gene>
    <name evidence="2" type="ORF">K466DRAFT_18236</name>
</gene>
<sequence>MSSHHPSCPSLQNPTLVLLGSLVAGVLTASHFWRLSFCRRAYNIDLVRASLVATPPRVPVVSLSGSNTQSRRTSFAIGERTDVRGHPMCLRFVVKYEAASIPMPVPENRHADANRPCTDGSKEVTTSSHSLLACLKYPRTPHLRGMLKLFRDTGTVTATTPATRKSCVQAMHC</sequence>
<keyword evidence="1" id="KW-0472">Membrane</keyword>
<keyword evidence="1" id="KW-1133">Transmembrane helix</keyword>
<name>A0A5C3PKK9_9APHY</name>
<keyword evidence="1" id="KW-0812">Transmembrane</keyword>
<proteinExistence type="predicted"/>
<evidence type="ECO:0000256" key="1">
    <source>
        <dbReference type="SAM" id="Phobius"/>
    </source>
</evidence>
<dbReference type="AlphaFoldDB" id="A0A5C3PKK9"/>
<dbReference type="InParanoid" id="A0A5C3PKK9"/>
<keyword evidence="3" id="KW-1185">Reference proteome</keyword>
<evidence type="ECO:0000313" key="3">
    <source>
        <dbReference type="Proteomes" id="UP000308197"/>
    </source>
</evidence>
<accession>A0A5C3PKK9</accession>
<evidence type="ECO:0000313" key="2">
    <source>
        <dbReference type="EMBL" id="TFK89637.1"/>
    </source>
</evidence>
<dbReference type="EMBL" id="ML211070">
    <property type="protein sequence ID" value="TFK89637.1"/>
    <property type="molecule type" value="Genomic_DNA"/>
</dbReference>
<reference evidence="2 3" key="1">
    <citation type="journal article" date="2019" name="Nat. Ecol. Evol.">
        <title>Megaphylogeny resolves global patterns of mushroom evolution.</title>
        <authorList>
            <person name="Varga T."/>
            <person name="Krizsan K."/>
            <person name="Foldi C."/>
            <person name="Dima B."/>
            <person name="Sanchez-Garcia M."/>
            <person name="Sanchez-Ramirez S."/>
            <person name="Szollosi G.J."/>
            <person name="Szarkandi J.G."/>
            <person name="Papp V."/>
            <person name="Albert L."/>
            <person name="Andreopoulos W."/>
            <person name="Angelini C."/>
            <person name="Antonin V."/>
            <person name="Barry K.W."/>
            <person name="Bougher N.L."/>
            <person name="Buchanan P."/>
            <person name="Buyck B."/>
            <person name="Bense V."/>
            <person name="Catcheside P."/>
            <person name="Chovatia M."/>
            <person name="Cooper J."/>
            <person name="Damon W."/>
            <person name="Desjardin D."/>
            <person name="Finy P."/>
            <person name="Geml J."/>
            <person name="Haridas S."/>
            <person name="Hughes K."/>
            <person name="Justo A."/>
            <person name="Karasinski D."/>
            <person name="Kautmanova I."/>
            <person name="Kiss B."/>
            <person name="Kocsube S."/>
            <person name="Kotiranta H."/>
            <person name="LaButti K.M."/>
            <person name="Lechner B.E."/>
            <person name="Liimatainen K."/>
            <person name="Lipzen A."/>
            <person name="Lukacs Z."/>
            <person name="Mihaltcheva S."/>
            <person name="Morgado L.N."/>
            <person name="Niskanen T."/>
            <person name="Noordeloos M.E."/>
            <person name="Ohm R.A."/>
            <person name="Ortiz-Santana B."/>
            <person name="Ovrebo C."/>
            <person name="Racz N."/>
            <person name="Riley R."/>
            <person name="Savchenko A."/>
            <person name="Shiryaev A."/>
            <person name="Soop K."/>
            <person name="Spirin V."/>
            <person name="Szebenyi C."/>
            <person name="Tomsovsky M."/>
            <person name="Tulloss R.E."/>
            <person name="Uehling J."/>
            <person name="Grigoriev I.V."/>
            <person name="Vagvolgyi C."/>
            <person name="Papp T."/>
            <person name="Martin F.M."/>
            <person name="Miettinen O."/>
            <person name="Hibbett D.S."/>
            <person name="Nagy L.G."/>
        </authorList>
    </citation>
    <scope>NUCLEOTIDE SEQUENCE [LARGE SCALE GENOMIC DNA]</scope>
    <source>
        <strain evidence="2 3">HHB13444</strain>
    </source>
</reference>